<organism evidence="3 4">
    <name type="scientific">Saccharopolyspora thermophila</name>
    <dbReference type="NCBI Taxonomy" id="89367"/>
    <lineage>
        <taxon>Bacteria</taxon>
        <taxon>Bacillati</taxon>
        <taxon>Actinomycetota</taxon>
        <taxon>Actinomycetes</taxon>
        <taxon>Pseudonocardiales</taxon>
        <taxon>Pseudonocardiaceae</taxon>
        <taxon>Saccharopolyspora</taxon>
    </lineage>
</organism>
<dbReference type="InterPro" id="IPR034660">
    <property type="entry name" value="DinB/YfiT-like"/>
</dbReference>
<dbReference type="Proteomes" id="UP000597989">
    <property type="component" value="Unassembled WGS sequence"/>
</dbReference>
<sequence length="209" mass="22173">MHMIIDALEQSWRAWADLGGSLDESGWQRPTRLPGWTVKDVYAHCSGFPAATRAGLAAEEPDGPVTHADAAELLAFMQRPGGIAHEAADQLRDEAVRQATATPAEQLVAQFAEVAPGLIASLRNANLDRRVDYGGFAVVTAAEALRIFTMEAVVHYFDMATALDLAVPGPMAGAPLRATVRLLADTADPVAFVDAATGRGTPSVFPVLR</sequence>
<dbReference type="SUPFAM" id="SSF109854">
    <property type="entry name" value="DinB/YfiT-like putative metalloenzymes"/>
    <property type="match status" value="1"/>
</dbReference>
<evidence type="ECO:0000313" key="4">
    <source>
        <dbReference type="Proteomes" id="UP000597989"/>
    </source>
</evidence>
<accession>A0A917NI09</accession>
<dbReference type="GO" id="GO:0046872">
    <property type="term" value="F:metal ion binding"/>
    <property type="evidence" value="ECO:0007669"/>
    <property type="project" value="InterPro"/>
</dbReference>
<evidence type="ECO:0000313" key="3">
    <source>
        <dbReference type="EMBL" id="GGJ02673.1"/>
    </source>
</evidence>
<dbReference type="AlphaFoldDB" id="A0A917NI09"/>
<dbReference type="EMBL" id="BAAAHC010000010">
    <property type="protein sequence ID" value="GAA0524311.1"/>
    <property type="molecule type" value="Genomic_DNA"/>
</dbReference>
<dbReference type="Pfam" id="PF11716">
    <property type="entry name" value="MDMPI_N"/>
    <property type="match status" value="1"/>
</dbReference>
<dbReference type="NCBIfam" id="TIGR03083">
    <property type="entry name" value="maleylpyruvate isomerase family mycothiol-dependent enzyme"/>
    <property type="match status" value="1"/>
</dbReference>
<feature type="domain" description="Mycothiol-dependent maleylpyruvate isomerase metal-binding" evidence="1">
    <location>
        <begin position="8"/>
        <end position="160"/>
    </location>
</feature>
<gene>
    <name evidence="2" type="ORF">GCM10009545_28230</name>
    <name evidence="3" type="ORF">GCM10011581_44700</name>
</gene>
<proteinExistence type="predicted"/>
<dbReference type="InterPro" id="IPR017517">
    <property type="entry name" value="Maleyloyr_isom"/>
</dbReference>
<dbReference type="Proteomes" id="UP001500220">
    <property type="component" value="Unassembled WGS sequence"/>
</dbReference>
<reference evidence="3 4" key="2">
    <citation type="journal article" date="2014" name="Int. J. Syst. Evol. Microbiol.">
        <title>Complete genome sequence of Corynebacterium casei LMG S-19264T (=DSM 44701T), isolated from a smear-ripened cheese.</title>
        <authorList>
            <consortium name="US DOE Joint Genome Institute (JGI-PGF)"/>
            <person name="Walter F."/>
            <person name="Albersmeier A."/>
            <person name="Kalinowski J."/>
            <person name="Ruckert C."/>
        </authorList>
    </citation>
    <scope>NUCLEOTIDE SEQUENCE [LARGE SCALE GENOMIC DNA]</scope>
    <source>
        <strain evidence="3 4">CGMCC 4.7206</strain>
    </source>
</reference>
<reference evidence="2" key="1">
    <citation type="journal article" date="2014" name="Int. J. Syst. Evol. Microbiol.">
        <title>Complete genome of a new Firmicutes species belonging to the dominant human colonic microbiota ('Ruminococcus bicirculans') reveals two chromosomes and a selective capacity to utilize plant glucans.</title>
        <authorList>
            <consortium name="NISC Comparative Sequencing Program"/>
            <person name="Wegmann U."/>
            <person name="Louis P."/>
            <person name="Goesmann A."/>
            <person name="Henrissat B."/>
            <person name="Duncan S.H."/>
            <person name="Flint H.J."/>
        </authorList>
    </citation>
    <scope>NUCLEOTIDE SEQUENCE</scope>
    <source>
        <strain evidence="2">JCM 10664</strain>
    </source>
</reference>
<comment type="caution">
    <text evidence="3">The sequence shown here is derived from an EMBL/GenBank/DDBJ whole genome shotgun (WGS) entry which is preliminary data.</text>
</comment>
<dbReference type="EMBL" id="BMMT01000020">
    <property type="protein sequence ID" value="GGJ02673.1"/>
    <property type="molecule type" value="Genomic_DNA"/>
</dbReference>
<dbReference type="Gene3D" id="1.20.120.450">
    <property type="entry name" value="dinb family like domain"/>
    <property type="match status" value="1"/>
</dbReference>
<evidence type="ECO:0000313" key="2">
    <source>
        <dbReference type="EMBL" id="GAA0524311.1"/>
    </source>
</evidence>
<reference evidence="2" key="5">
    <citation type="submission" date="2023-12" db="EMBL/GenBank/DDBJ databases">
        <authorList>
            <person name="Sun Q."/>
            <person name="Inoue M."/>
        </authorList>
    </citation>
    <scope>NUCLEOTIDE SEQUENCE</scope>
    <source>
        <strain evidence="2">JCM 10664</strain>
    </source>
</reference>
<reference evidence="3" key="4">
    <citation type="submission" date="2020-09" db="EMBL/GenBank/DDBJ databases">
        <authorList>
            <person name="Sun Q."/>
            <person name="Zhou Y."/>
        </authorList>
    </citation>
    <scope>NUCLEOTIDE SEQUENCE</scope>
    <source>
        <strain evidence="3">CGMCC 4.7206</strain>
    </source>
</reference>
<name>A0A917NI09_9PSEU</name>
<dbReference type="InterPro" id="IPR024344">
    <property type="entry name" value="MDMPI_metal-binding"/>
</dbReference>
<evidence type="ECO:0000313" key="5">
    <source>
        <dbReference type="Proteomes" id="UP001500220"/>
    </source>
</evidence>
<protein>
    <recommendedName>
        <fullName evidence="1">Mycothiol-dependent maleylpyruvate isomerase metal-binding domain-containing protein</fullName>
    </recommendedName>
</protein>
<keyword evidence="5" id="KW-1185">Reference proteome</keyword>
<evidence type="ECO:0000259" key="1">
    <source>
        <dbReference type="Pfam" id="PF11716"/>
    </source>
</evidence>
<reference evidence="5" key="3">
    <citation type="journal article" date="2019" name="Int. J. Syst. Evol. Microbiol.">
        <title>The Global Catalogue of Microorganisms (GCM) 10K type strain sequencing project: providing services to taxonomists for standard genome sequencing and annotation.</title>
        <authorList>
            <consortium name="The Broad Institute Genomics Platform"/>
            <consortium name="The Broad Institute Genome Sequencing Center for Infectious Disease"/>
            <person name="Wu L."/>
            <person name="Ma J."/>
        </authorList>
    </citation>
    <scope>NUCLEOTIDE SEQUENCE [LARGE SCALE GENOMIC DNA]</scope>
    <source>
        <strain evidence="5">JCM 10664</strain>
    </source>
</reference>